<dbReference type="PANTHER" id="PTHR39428:SF3">
    <property type="entry name" value="DEAZAFLAVIN-DEPENDENT NITROREDUCTASE"/>
    <property type="match status" value="1"/>
</dbReference>
<dbReference type="InterPro" id="IPR004378">
    <property type="entry name" value="F420H2_quin_Rdtase"/>
</dbReference>
<proteinExistence type="inferred from homology"/>
<dbReference type="EMBL" id="VSFG01000013">
    <property type="protein sequence ID" value="TYB40072.1"/>
    <property type="molecule type" value="Genomic_DNA"/>
</dbReference>
<evidence type="ECO:0000256" key="2">
    <source>
        <dbReference type="ARBA" id="ARBA00049106"/>
    </source>
</evidence>
<protein>
    <submittedName>
        <fullName evidence="3">Nitroreductase family deazaflavin-dependent oxidoreductase</fullName>
    </submittedName>
</protein>
<dbReference type="Gene3D" id="2.30.110.10">
    <property type="entry name" value="Electron Transport, Fmn-binding Protein, Chain A"/>
    <property type="match status" value="1"/>
</dbReference>
<gene>
    <name evidence="3" type="ORF">FXF69_39440</name>
</gene>
<dbReference type="SUPFAM" id="SSF50475">
    <property type="entry name" value="FMN-binding split barrel"/>
    <property type="match status" value="1"/>
</dbReference>
<sequence length="133" mass="15121">MLYGKEHVERYQETDGAEGHDWQGTVTLLLTTKGRRTGKEHTTPLIYQPDGDAYVVVASKGGAEDDPLWFKNIEADPQVKVQVKGDRFTAHARVAGPDEKPALWRKMAAVWPDYDEYQKKTDRQIPVVILERV</sequence>
<organism evidence="3 4">
    <name type="scientific">Actinomadura chibensis</name>
    <dbReference type="NCBI Taxonomy" id="392828"/>
    <lineage>
        <taxon>Bacteria</taxon>
        <taxon>Bacillati</taxon>
        <taxon>Actinomycetota</taxon>
        <taxon>Actinomycetes</taxon>
        <taxon>Streptosporangiales</taxon>
        <taxon>Thermomonosporaceae</taxon>
        <taxon>Actinomadura</taxon>
    </lineage>
</organism>
<evidence type="ECO:0000313" key="4">
    <source>
        <dbReference type="Proteomes" id="UP000323380"/>
    </source>
</evidence>
<comment type="catalytic activity">
    <reaction evidence="2">
        <text>oxidized coenzyme F420-(gamma-L-Glu)(n) + a quinol + H(+) = reduced coenzyme F420-(gamma-L-Glu)(n) + a quinone</text>
        <dbReference type="Rhea" id="RHEA:39663"/>
        <dbReference type="Rhea" id="RHEA-COMP:12939"/>
        <dbReference type="Rhea" id="RHEA-COMP:14378"/>
        <dbReference type="ChEBI" id="CHEBI:15378"/>
        <dbReference type="ChEBI" id="CHEBI:24646"/>
        <dbReference type="ChEBI" id="CHEBI:132124"/>
        <dbReference type="ChEBI" id="CHEBI:133980"/>
        <dbReference type="ChEBI" id="CHEBI:139511"/>
    </reaction>
</comment>
<dbReference type="NCBIfam" id="TIGR00026">
    <property type="entry name" value="hi_GC_TIGR00026"/>
    <property type="match status" value="1"/>
</dbReference>
<keyword evidence="4" id="KW-1185">Reference proteome</keyword>
<comment type="similarity">
    <text evidence="1">Belongs to the F420H(2)-dependent quinone reductase family.</text>
</comment>
<dbReference type="AlphaFoldDB" id="A0A5D0N6J4"/>
<reference evidence="3 4" key="1">
    <citation type="submission" date="2019-08" db="EMBL/GenBank/DDBJ databases">
        <title>Actinomadura sp. nov. CYP1-5 isolated from mountain soil.</title>
        <authorList>
            <person name="Songsumanus A."/>
            <person name="Kuncharoen N."/>
            <person name="Kudo T."/>
            <person name="Yuki M."/>
            <person name="Igarashi Y."/>
            <person name="Tanasupawat S."/>
        </authorList>
    </citation>
    <scope>NUCLEOTIDE SEQUENCE [LARGE SCALE GENOMIC DNA]</scope>
    <source>
        <strain evidence="3 4">JCM 14158</strain>
    </source>
</reference>
<name>A0A5D0N6J4_9ACTN</name>
<accession>A0A5D0N6J4</accession>
<dbReference type="GO" id="GO:0016491">
    <property type="term" value="F:oxidoreductase activity"/>
    <property type="evidence" value="ECO:0007669"/>
    <property type="project" value="InterPro"/>
</dbReference>
<dbReference type="RefSeq" id="WP_067891986.1">
    <property type="nucleotide sequence ID" value="NZ_VSFG01000013.1"/>
</dbReference>
<evidence type="ECO:0000313" key="3">
    <source>
        <dbReference type="EMBL" id="TYB40072.1"/>
    </source>
</evidence>
<dbReference type="STRING" id="1220554.GCA_001552135_03237"/>
<dbReference type="GO" id="GO:0005886">
    <property type="term" value="C:plasma membrane"/>
    <property type="evidence" value="ECO:0007669"/>
    <property type="project" value="TreeGrafter"/>
</dbReference>
<evidence type="ECO:0000256" key="1">
    <source>
        <dbReference type="ARBA" id="ARBA00008710"/>
    </source>
</evidence>
<dbReference type="GO" id="GO:0070967">
    <property type="term" value="F:coenzyme F420 binding"/>
    <property type="evidence" value="ECO:0007669"/>
    <property type="project" value="TreeGrafter"/>
</dbReference>
<dbReference type="PANTHER" id="PTHR39428">
    <property type="entry name" value="F420H(2)-DEPENDENT QUINONE REDUCTASE RV1261C"/>
    <property type="match status" value="1"/>
</dbReference>
<dbReference type="Pfam" id="PF04075">
    <property type="entry name" value="F420H2_quin_red"/>
    <property type="match status" value="1"/>
</dbReference>
<dbReference type="Proteomes" id="UP000323380">
    <property type="component" value="Unassembled WGS sequence"/>
</dbReference>
<dbReference type="InterPro" id="IPR012349">
    <property type="entry name" value="Split_barrel_FMN-bd"/>
</dbReference>
<comment type="caution">
    <text evidence="3">The sequence shown here is derived from an EMBL/GenBank/DDBJ whole genome shotgun (WGS) entry which is preliminary data.</text>
</comment>